<keyword evidence="2" id="KW-1185">Reference proteome</keyword>
<reference evidence="1 2" key="1">
    <citation type="journal article" date="2006" name="Nature">
        <title>Global trends of whole-genome duplications revealed by the ciliate Paramecium tetraurelia.</title>
        <authorList>
            <consortium name="Genoscope"/>
            <person name="Aury J.-M."/>
            <person name="Jaillon O."/>
            <person name="Duret L."/>
            <person name="Noel B."/>
            <person name="Jubin C."/>
            <person name="Porcel B.M."/>
            <person name="Segurens B."/>
            <person name="Daubin V."/>
            <person name="Anthouard V."/>
            <person name="Aiach N."/>
            <person name="Arnaiz O."/>
            <person name="Billaut A."/>
            <person name="Beisson J."/>
            <person name="Blanc I."/>
            <person name="Bouhouche K."/>
            <person name="Camara F."/>
            <person name="Duharcourt S."/>
            <person name="Guigo R."/>
            <person name="Gogendeau D."/>
            <person name="Katinka M."/>
            <person name="Keller A.-M."/>
            <person name="Kissmehl R."/>
            <person name="Klotz C."/>
            <person name="Koll F."/>
            <person name="Le Moue A."/>
            <person name="Lepere C."/>
            <person name="Malinsky S."/>
            <person name="Nowacki M."/>
            <person name="Nowak J.K."/>
            <person name="Plattner H."/>
            <person name="Poulain J."/>
            <person name="Ruiz F."/>
            <person name="Serrano V."/>
            <person name="Zagulski M."/>
            <person name="Dessen P."/>
            <person name="Betermier M."/>
            <person name="Weissenbach J."/>
            <person name="Scarpelli C."/>
            <person name="Schachter V."/>
            <person name="Sperling L."/>
            <person name="Meyer E."/>
            <person name="Cohen J."/>
            <person name="Wincker P."/>
        </authorList>
    </citation>
    <scope>NUCLEOTIDE SEQUENCE [LARGE SCALE GENOMIC DNA]</scope>
    <source>
        <strain evidence="1 2">Stock d4-2</strain>
    </source>
</reference>
<gene>
    <name evidence="1" type="ORF">GSPATT00009735001</name>
</gene>
<dbReference type="GeneID" id="5026602"/>
<dbReference type="KEGG" id="ptm:GSPATT00009735001"/>
<dbReference type="RefSeq" id="XP_001440817.1">
    <property type="nucleotide sequence ID" value="XM_001440780.1"/>
</dbReference>
<evidence type="ECO:0000313" key="2">
    <source>
        <dbReference type="Proteomes" id="UP000000600"/>
    </source>
</evidence>
<dbReference type="AlphaFoldDB" id="A0CRK3"/>
<proteinExistence type="predicted"/>
<evidence type="ECO:0000313" key="1">
    <source>
        <dbReference type="EMBL" id="CAK73420.1"/>
    </source>
</evidence>
<dbReference type="eggNOG" id="ENOG502SSK4">
    <property type="taxonomic scope" value="Eukaryota"/>
</dbReference>
<accession>A0CRK3</accession>
<organism evidence="1 2">
    <name type="scientific">Paramecium tetraurelia</name>
    <dbReference type="NCBI Taxonomy" id="5888"/>
    <lineage>
        <taxon>Eukaryota</taxon>
        <taxon>Sar</taxon>
        <taxon>Alveolata</taxon>
        <taxon>Ciliophora</taxon>
        <taxon>Intramacronucleata</taxon>
        <taxon>Oligohymenophorea</taxon>
        <taxon>Peniculida</taxon>
        <taxon>Parameciidae</taxon>
        <taxon>Paramecium</taxon>
    </lineage>
</organism>
<dbReference type="EMBL" id="CT868152">
    <property type="protein sequence ID" value="CAK73420.1"/>
    <property type="molecule type" value="Genomic_DNA"/>
</dbReference>
<protein>
    <submittedName>
        <fullName evidence="1">Uncharacterized protein</fullName>
    </submittedName>
</protein>
<dbReference type="HOGENOM" id="CLU_1345472_0_0_1"/>
<dbReference type="Proteomes" id="UP000000600">
    <property type="component" value="Unassembled WGS sequence"/>
</dbReference>
<sequence length="204" mass="23931">MSYNQDQQFFSKRSQLTYQISERQQGYKNSDGIDRFAYERKINDKGRKQIRERNLIGQISTTNHYMNIEEEQVEQFEVELKGLGQYLGISSISHRVIFLQEQQPIKNPNYCPSPQEQLTYSIPSSYINGNQTNQILDEIQLNLIQDRYKNNPVGLTWKQSNQQVRIQKQSSVLSLSKRALLPEKQSFTGIYQNKGAINYYPYSE</sequence>
<name>A0CRK3_PARTE</name>
<dbReference type="InParanoid" id="A0CRK3"/>